<dbReference type="PANTHER" id="PTHR43433:SF10">
    <property type="entry name" value="AB HYDROLASE-1 DOMAIN-CONTAINING PROTEIN"/>
    <property type="match status" value="1"/>
</dbReference>
<accession>A0A4R4Z1M5</accession>
<dbReference type="InterPro" id="IPR050471">
    <property type="entry name" value="AB_hydrolase"/>
</dbReference>
<dbReference type="InterPro" id="IPR029058">
    <property type="entry name" value="AB_hydrolase_fold"/>
</dbReference>
<keyword evidence="3" id="KW-1185">Reference proteome</keyword>
<organism evidence="2 3">
    <name type="scientific">Nonomuraea terrae</name>
    <dbReference type="NCBI Taxonomy" id="2530383"/>
    <lineage>
        <taxon>Bacteria</taxon>
        <taxon>Bacillati</taxon>
        <taxon>Actinomycetota</taxon>
        <taxon>Actinomycetes</taxon>
        <taxon>Streptosporangiales</taxon>
        <taxon>Streptosporangiaceae</taxon>
        <taxon>Nonomuraea</taxon>
    </lineage>
</organism>
<dbReference type="EMBL" id="SMKQ01000019">
    <property type="protein sequence ID" value="TDD51828.1"/>
    <property type="molecule type" value="Genomic_DNA"/>
</dbReference>
<comment type="caution">
    <text evidence="2">The sequence shown here is derived from an EMBL/GenBank/DDBJ whole genome shotgun (WGS) entry which is preliminary data.</text>
</comment>
<dbReference type="Proteomes" id="UP000295302">
    <property type="component" value="Unassembled WGS sequence"/>
</dbReference>
<feature type="domain" description="AB hydrolase-1" evidence="1">
    <location>
        <begin position="73"/>
        <end position="309"/>
    </location>
</feature>
<dbReference type="GO" id="GO:0016787">
    <property type="term" value="F:hydrolase activity"/>
    <property type="evidence" value="ECO:0007669"/>
    <property type="project" value="UniProtKB-KW"/>
</dbReference>
<evidence type="ECO:0000313" key="3">
    <source>
        <dbReference type="Proteomes" id="UP000295302"/>
    </source>
</evidence>
<dbReference type="SUPFAM" id="SSF53474">
    <property type="entry name" value="alpha/beta-Hydrolases"/>
    <property type="match status" value="1"/>
</dbReference>
<evidence type="ECO:0000259" key="1">
    <source>
        <dbReference type="Pfam" id="PF00561"/>
    </source>
</evidence>
<proteinExistence type="predicted"/>
<reference evidence="2 3" key="1">
    <citation type="submission" date="2019-03" db="EMBL/GenBank/DDBJ databases">
        <title>Draft genome sequences of novel Actinobacteria.</title>
        <authorList>
            <person name="Sahin N."/>
            <person name="Ay H."/>
            <person name="Saygin H."/>
        </authorList>
    </citation>
    <scope>NUCLEOTIDE SEQUENCE [LARGE SCALE GENOMIC DNA]</scope>
    <source>
        <strain evidence="2 3">CH32</strain>
    </source>
</reference>
<evidence type="ECO:0000313" key="2">
    <source>
        <dbReference type="EMBL" id="TDD51828.1"/>
    </source>
</evidence>
<protein>
    <submittedName>
        <fullName evidence="2">Alpha/beta fold hydrolase</fullName>
    </submittedName>
</protein>
<dbReference type="Gene3D" id="3.40.50.1820">
    <property type="entry name" value="alpha/beta hydrolase"/>
    <property type="match status" value="1"/>
</dbReference>
<dbReference type="OrthoDB" id="9800988at2"/>
<dbReference type="PANTHER" id="PTHR43433">
    <property type="entry name" value="HYDROLASE, ALPHA/BETA FOLD FAMILY PROTEIN"/>
    <property type="match status" value="1"/>
</dbReference>
<dbReference type="PRINTS" id="PR00111">
    <property type="entry name" value="ABHYDROLASE"/>
</dbReference>
<dbReference type="Pfam" id="PF00561">
    <property type="entry name" value="Abhydrolase_1"/>
    <property type="match status" value="1"/>
</dbReference>
<sequence length="333" mass="34605">MLPLGREPSGGRRIGRGDSRTGVCGAVLSGAFSRVARDGEWEAEVRVREFELALGDGRSVHAYDAAPGDDGLPAVLWHHGTPNVGAPPEPLADMALQLGLRWVAYDRPGYGASTRWPGRRVGSAAVLGERVADALGIGRFAVMGHSGGGAHALACAALLRERVTAAVSVSAPAPYGAEGLDWFTGMYASGAAGFRAALRGRAELERHQAAAAYDPEMFTPEDHAALEGDWSWFGEVVAAAQAGGPGGQIDDDLAYVAPWGCDPAEVTAPVLIMHGDQDRVVPSAHGGWLAGRCPSAELRLLPGDGHISAMRAAPAALEWLAGISRRTADAEPG</sequence>
<dbReference type="AlphaFoldDB" id="A0A4R4Z1M5"/>
<dbReference type="InterPro" id="IPR000073">
    <property type="entry name" value="AB_hydrolase_1"/>
</dbReference>
<name>A0A4R4Z1M5_9ACTN</name>
<gene>
    <name evidence="2" type="ORF">E1286_10000</name>
</gene>
<keyword evidence="2" id="KW-0378">Hydrolase</keyword>